<organism evidence="1 2">
    <name type="scientific">Caerostris darwini</name>
    <dbReference type="NCBI Taxonomy" id="1538125"/>
    <lineage>
        <taxon>Eukaryota</taxon>
        <taxon>Metazoa</taxon>
        <taxon>Ecdysozoa</taxon>
        <taxon>Arthropoda</taxon>
        <taxon>Chelicerata</taxon>
        <taxon>Arachnida</taxon>
        <taxon>Araneae</taxon>
        <taxon>Araneomorphae</taxon>
        <taxon>Entelegynae</taxon>
        <taxon>Araneoidea</taxon>
        <taxon>Araneidae</taxon>
        <taxon>Caerostris</taxon>
    </lineage>
</organism>
<accession>A0AAV4SEN7</accession>
<protein>
    <submittedName>
        <fullName evidence="1">Uncharacterized protein</fullName>
    </submittedName>
</protein>
<keyword evidence="2" id="KW-1185">Reference proteome</keyword>
<evidence type="ECO:0000313" key="1">
    <source>
        <dbReference type="EMBL" id="GIY31651.1"/>
    </source>
</evidence>
<dbReference type="Proteomes" id="UP001054837">
    <property type="component" value="Unassembled WGS sequence"/>
</dbReference>
<dbReference type="AlphaFoldDB" id="A0AAV4SEN7"/>
<comment type="caution">
    <text evidence="1">The sequence shown here is derived from an EMBL/GenBank/DDBJ whole genome shotgun (WGS) entry which is preliminary data.</text>
</comment>
<reference evidence="1 2" key="1">
    <citation type="submission" date="2021-06" db="EMBL/GenBank/DDBJ databases">
        <title>Caerostris darwini draft genome.</title>
        <authorList>
            <person name="Kono N."/>
            <person name="Arakawa K."/>
        </authorList>
    </citation>
    <scope>NUCLEOTIDE SEQUENCE [LARGE SCALE GENOMIC DNA]</scope>
</reference>
<proteinExistence type="predicted"/>
<name>A0AAV4SEN7_9ARAC</name>
<evidence type="ECO:0000313" key="2">
    <source>
        <dbReference type="Proteomes" id="UP001054837"/>
    </source>
</evidence>
<gene>
    <name evidence="1" type="ORF">CDAR_436691</name>
</gene>
<dbReference type="EMBL" id="BPLQ01007705">
    <property type="protein sequence ID" value="GIY31651.1"/>
    <property type="molecule type" value="Genomic_DNA"/>
</dbReference>
<sequence>MRDVVLTSVTQTRKVANEIAFAGYQSLKQPDVFTDLLERVNHLSETHTTCSKNRARFYPWHRGHCYLPTGDGSRPSPTEKEISLRLEGMCVCVTYSLKAPKQRHLGGGGQGICWGMSELMLSKINIKRSRQQIFHHQLWMPARARMYVCMRALILLLWPNNLDPPPPPFLRAPSVYIFSTRRFGSLSGFVITNTLSFLSLSSFSTLGKERCTPTPTRLEKPTPFVYLHPRQ</sequence>